<gene>
    <name evidence="5" type="ORF">AERYTH_02255</name>
</gene>
<evidence type="ECO:0000259" key="4">
    <source>
        <dbReference type="Pfam" id="PF22725"/>
    </source>
</evidence>
<dbReference type="AlphaFoldDB" id="A0A0U4AT23"/>
<evidence type="ECO:0000256" key="1">
    <source>
        <dbReference type="ARBA" id="ARBA00010928"/>
    </source>
</evidence>
<keyword evidence="6" id="KW-1185">Reference proteome</keyword>
<reference evidence="5 6" key="1">
    <citation type="journal article" date="1991" name="Int. J. Syst. Bacteriol.">
        <title>Description of the erythromycin-producing bacterium Arthrobacter sp. strain NRRL B-3381 as Aeromicrobium erythreum gen. nov., sp. nov.</title>
        <authorList>
            <person name="Miller E.S."/>
            <person name="Woese C.R."/>
            <person name="Brenner S."/>
        </authorList>
    </citation>
    <scope>NUCLEOTIDE SEQUENCE [LARGE SCALE GENOMIC DNA]</scope>
    <source>
        <strain evidence="5 6">AR18</strain>
    </source>
</reference>
<dbReference type="InterPro" id="IPR000683">
    <property type="entry name" value="Gfo/Idh/MocA-like_OxRdtase_N"/>
</dbReference>
<sequence length="347" mass="36782">MSPTPAAPVPAAPVPADRPLRWGVLATGKIAGSFARDLALLDDHEVVAAGSRDVERARAFVAEHGSADARGYGSYEELAADPEVDVVYVASPHGRHLEDATLCLDAGKAVLCEKALTLDAASGRRLVEHARERGLFLAEAMWMRTNPVIREVQRLVGDGALGELGEVRAELGFVADPDVARLWEPELGASALLDIGIYPLTFAHLLLGQPHTVAAAGALHERGFDVAGGATLVHDGCGDRGVEPVSSLAWTQLAQSDNTASVAGTEGRIEIGRRFHHPTSFTLVRGDDAETIDVPVIGRGYAHEAVEVAACLRAGRTESDLLPLDATVQLQELMDTILEQVGVRTRA</sequence>
<dbReference type="PANTHER" id="PTHR22604">
    <property type="entry name" value="OXIDOREDUCTASES"/>
    <property type="match status" value="1"/>
</dbReference>
<keyword evidence="2" id="KW-0560">Oxidoreductase</keyword>
<proteinExistence type="inferred from homology"/>
<feature type="domain" description="GFO/IDH/MocA-like oxidoreductase" evidence="4">
    <location>
        <begin position="149"/>
        <end position="270"/>
    </location>
</feature>
<dbReference type="PATRIC" id="fig|2041.4.peg.477"/>
<feature type="domain" description="Gfo/Idh/MocA-like oxidoreductase N-terminal" evidence="3">
    <location>
        <begin position="21"/>
        <end position="137"/>
    </location>
</feature>
<dbReference type="Gene3D" id="3.30.360.10">
    <property type="entry name" value="Dihydrodipicolinate Reductase, domain 2"/>
    <property type="match status" value="1"/>
</dbReference>
<evidence type="ECO:0000259" key="3">
    <source>
        <dbReference type="Pfam" id="PF01408"/>
    </source>
</evidence>
<comment type="similarity">
    <text evidence="1">Belongs to the Gfo/Idh/MocA family.</text>
</comment>
<name>A0A0U4AT23_9ACTN</name>
<dbReference type="InterPro" id="IPR050984">
    <property type="entry name" value="Gfo/Idh/MocA_domain"/>
</dbReference>
<evidence type="ECO:0000313" key="6">
    <source>
        <dbReference type="Proteomes" id="UP000067689"/>
    </source>
</evidence>
<dbReference type="KEGG" id="aer:AERYTH_02255"/>
<dbReference type="RefSeq" id="WP_067854106.1">
    <property type="nucleotide sequence ID" value="NZ_CP011502.1"/>
</dbReference>
<dbReference type="InterPro" id="IPR036291">
    <property type="entry name" value="NAD(P)-bd_dom_sf"/>
</dbReference>
<dbReference type="OrthoDB" id="9815825at2"/>
<dbReference type="Pfam" id="PF01408">
    <property type="entry name" value="GFO_IDH_MocA"/>
    <property type="match status" value="1"/>
</dbReference>
<dbReference type="Pfam" id="PF22725">
    <property type="entry name" value="GFO_IDH_MocA_C3"/>
    <property type="match status" value="1"/>
</dbReference>
<dbReference type="SUPFAM" id="SSF51735">
    <property type="entry name" value="NAD(P)-binding Rossmann-fold domains"/>
    <property type="match status" value="1"/>
</dbReference>
<organism evidence="5 6">
    <name type="scientific">Aeromicrobium erythreum</name>
    <dbReference type="NCBI Taxonomy" id="2041"/>
    <lineage>
        <taxon>Bacteria</taxon>
        <taxon>Bacillati</taxon>
        <taxon>Actinomycetota</taxon>
        <taxon>Actinomycetes</taxon>
        <taxon>Propionibacteriales</taxon>
        <taxon>Nocardioidaceae</taxon>
        <taxon>Aeromicrobium</taxon>
    </lineage>
</organism>
<evidence type="ECO:0000313" key="5">
    <source>
        <dbReference type="EMBL" id="ALX03600.1"/>
    </source>
</evidence>
<dbReference type="GO" id="GO:0000166">
    <property type="term" value="F:nucleotide binding"/>
    <property type="evidence" value="ECO:0007669"/>
    <property type="project" value="InterPro"/>
</dbReference>
<dbReference type="InterPro" id="IPR055170">
    <property type="entry name" value="GFO_IDH_MocA-like_dom"/>
</dbReference>
<accession>A0A0U4AT23</accession>
<dbReference type="Gene3D" id="3.40.50.720">
    <property type="entry name" value="NAD(P)-binding Rossmann-like Domain"/>
    <property type="match status" value="1"/>
</dbReference>
<evidence type="ECO:0000256" key="2">
    <source>
        <dbReference type="ARBA" id="ARBA00023002"/>
    </source>
</evidence>
<dbReference type="STRING" id="2041.AERYTH_02255"/>
<dbReference type="PANTHER" id="PTHR22604:SF105">
    <property type="entry name" value="TRANS-1,2-DIHYDROBENZENE-1,2-DIOL DEHYDROGENASE"/>
    <property type="match status" value="1"/>
</dbReference>
<dbReference type="GO" id="GO:0016491">
    <property type="term" value="F:oxidoreductase activity"/>
    <property type="evidence" value="ECO:0007669"/>
    <property type="project" value="UniProtKB-KW"/>
</dbReference>
<dbReference type="Proteomes" id="UP000067689">
    <property type="component" value="Chromosome"/>
</dbReference>
<dbReference type="EMBL" id="CP011502">
    <property type="protein sequence ID" value="ALX03600.1"/>
    <property type="molecule type" value="Genomic_DNA"/>
</dbReference>
<protein>
    <submittedName>
        <fullName evidence="5">Uncharacterized protein</fullName>
    </submittedName>
</protein>
<dbReference type="SUPFAM" id="SSF55347">
    <property type="entry name" value="Glyceraldehyde-3-phosphate dehydrogenase-like, C-terminal domain"/>
    <property type="match status" value="1"/>
</dbReference>